<evidence type="ECO:0000256" key="5">
    <source>
        <dbReference type="ARBA" id="ARBA00022989"/>
    </source>
</evidence>
<dbReference type="RefSeq" id="WP_190920783.1">
    <property type="nucleotide sequence ID" value="NZ_JACXIZ010000043.1"/>
</dbReference>
<evidence type="ECO:0000256" key="7">
    <source>
        <dbReference type="RuleBase" id="RU363032"/>
    </source>
</evidence>
<organism evidence="9 10">
    <name type="scientific">Paenibacillus sabuli</name>
    <dbReference type="NCBI Taxonomy" id="2772509"/>
    <lineage>
        <taxon>Bacteria</taxon>
        <taxon>Bacillati</taxon>
        <taxon>Bacillota</taxon>
        <taxon>Bacilli</taxon>
        <taxon>Bacillales</taxon>
        <taxon>Paenibacillaceae</taxon>
        <taxon>Paenibacillus</taxon>
    </lineage>
</organism>
<dbReference type="Proteomes" id="UP000621560">
    <property type="component" value="Unassembled WGS sequence"/>
</dbReference>
<dbReference type="GO" id="GO:0055085">
    <property type="term" value="P:transmembrane transport"/>
    <property type="evidence" value="ECO:0007669"/>
    <property type="project" value="InterPro"/>
</dbReference>
<dbReference type="PANTHER" id="PTHR43386:SF1">
    <property type="entry name" value="D,D-DIPEPTIDE TRANSPORT SYSTEM PERMEASE PROTEIN DDPC-RELATED"/>
    <property type="match status" value="1"/>
</dbReference>
<dbReference type="CDD" id="cd06261">
    <property type="entry name" value="TM_PBP2"/>
    <property type="match status" value="1"/>
</dbReference>
<dbReference type="InterPro" id="IPR025966">
    <property type="entry name" value="OppC_N"/>
</dbReference>
<dbReference type="Pfam" id="PF00528">
    <property type="entry name" value="BPD_transp_1"/>
    <property type="match status" value="1"/>
</dbReference>
<comment type="similarity">
    <text evidence="7">Belongs to the binding-protein-dependent transport system permease family.</text>
</comment>
<evidence type="ECO:0000259" key="8">
    <source>
        <dbReference type="PROSITE" id="PS50928"/>
    </source>
</evidence>
<keyword evidence="2 7" id="KW-0813">Transport</keyword>
<feature type="transmembrane region" description="Helical" evidence="7">
    <location>
        <begin position="93"/>
        <end position="115"/>
    </location>
</feature>
<dbReference type="Pfam" id="PF12911">
    <property type="entry name" value="OppC_N"/>
    <property type="match status" value="1"/>
</dbReference>
<reference evidence="9" key="1">
    <citation type="submission" date="2020-09" db="EMBL/GenBank/DDBJ databases">
        <title>A novel bacterium of genus Paenibacillus, isolated from South China Sea.</title>
        <authorList>
            <person name="Huang H."/>
            <person name="Mo K."/>
            <person name="Hu Y."/>
        </authorList>
    </citation>
    <scope>NUCLEOTIDE SEQUENCE</scope>
    <source>
        <strain evidence="9">IB182496</strain>
    </source>
</reference>
<comment type="subcellular location">
    <subcellularLocation>
        <location evidence="1 7">Cell membrane</location>
        <topology evidence="1 7">Multi-pass membrane protein</topology>
    </subcellularLocation>
</comment>
<dbReference type="PANTHER" id="PTHR43386">
    <property type="entry name" value="OLIGOPEPTIDE TRANSPORT SYSTEM PERMEASE PROTEIN APPC"/>
    <property type="match status" value="1"/>
</dbReference>
<dbReference type="Gene3D" id="1.10.3720.10">
    <property type="entry name" value="MetI-like"/>
    <property type="match status" value="1"/>
</dbReference>
<dbReference type="GO" id="GO:0005886">
    <property type="term" value="C:plasma membrane"/>
    <property type="evidence" value="ECO:0007669"/>
    <property type="project" value="UniProtKB-SubCell"/>
</dbReference>
<protein>
    <submittedName>
        <fullName evidence="9">ABC transporter permease</fullName>
    </submittedName>
</protein>
<keyword evidence="10" id="KW-1185">Reference proteome</keyword>
<feature type="transmembrane region" description="Helical" evidence="7">
    <location>
        <begin position="155"/>
        <end position="174"/>
    </location>
</feature>
<comment type="caution">
    <text evidence="9">The sequence shown here is derived from an EMBL/GenBank/DDBJ whole genome shotgun (WGS) entry which is preliminary data.</text>
</comment>
<feature type="domain" description="ABC transmembrane type-1" evidence="8">
    <location>
        <begin position="91"/>
        <end position="281"/>
    </location>
</feature>
<feature type="transmembrane region" description="Helical" evidence="7">
    <location>
        <begin position="213"/>
        <end position="238"/>
    </location>
</feature>
<evidence type="ECO:0000313" key="10">
    <source>
        <dbReference type="Proteomes" id="UP000621560"/>
    </source>
</evidence>
<keyword evidence="3" id="KW-1003">Cell membrane</keyword>
<evidence type="ECO:0000256" key="6">
    <source>
        <dbReference type="ARBA" id="ARBA00023136"/>
    </source>
</evidence>
<evidence type="ECO:0000256" key="4">
    <source>
        <dbReference type="ARBA" id="ARBA00022692"/>
    </source>
</evidence>
<dbReference type="AlphaFoldDB" id="A0A927BVM7"/>
<gene>
    <name evidence="9" type="ORF">IDH44_21000</name>
</gene>
<evidence type="ECO:0000256" key="1">
    <source>
        <dbReference type="ARBA" id="ARBA00004651"/>
    </source>
</evidence>
<keyword evidence="6 7" id="KW-0472">Membrane</keyword>
<evidence type="ECO:0000313" key="9">
    <source>
        <dbReference type="EMBL" id="MBD2847677.1"/>
    </source>
</evidence>
<keyword evidence="5 7" id="KW-1133">Transmembrane helix</keyword>
<dbReference type="SUPFAM" id="SSF161098">
    <property type="entry name" value="MetI-like"/>
    <property type="match status" value="1"/>
</dbReference>
<dbReference type="EMBL" id="JACXIZ010000043">
    <property type="protein sequence ID" value="MBD2847677.1"/>
    <property type="molecule type" value="Genomic_DNA"/>
</dbReference>
<keyword evidence="4 7" id="KW-0812">Transmembrane</keyword>
<feature type="transmembrane region" description="Helical" evidence="7">
    <location>
        <begin position="29"/>
        <end position="51"/>
    </location>
</feature>
<name>A0A927BVM7_9BACL</name>
<evidence type="ECO:0000256" key="3">
    <source>
        <dbReference type="ARBA" id="ARBA00022475"/>
    </source>
</evidence>
<dbReference type="InterPro" id="IPR050366">
    <property type="entry name" value="BP-dependent_transpt_permease"/>
</dbReference>
<proteinExistence type="inferred from homology"/>
<feature type="transmembrane region" description="Helical" evidence="7">
    <location>
        <begin position="258"/>
        <end position="280"/>
    </location>
</feature>
<evidence type="ECO:0000256" key="2">
    <source>
        <dbReference type="ARBA" id="ARBA00022448"/>
    </source>
</evidence>
<accession>A0A927BVM7</accession>
<sequence length="297" mass="31275">MTQSDGATGPLAGPAAAPRRIRIRAGRHAGLIGGCILLGLLALLIFGASFITPYDPLEQRIAERLQPPGLEHPLGTDRFGRDVLARTLHGGQYTLIASAAALGGALGIGLLIGLGAGMMHGTWIDALLMRIIDVLMSFPFMVLALVVAALLGTSLLHLLLAVVAVWWVAFARLARSVALQARQETSYAAARVLGASRIALLVKELLPRALGPVLILATFELGSLILSIAALSFLGLGAQPPAPEWGSMLADGRAHMLQAPHILAGPALFIVLTVLAFNLIGEGLRDRLDPYEQPGWQ</sequence>
<feature type="transmembrane region" description="Helical" evidence="7">
    <location>
        <begin position="127"/>
        <end position="149"/>
    </location>
</feature>
<dbReference type="InterPro" id="IPR000515">
    <property type="entry name" value="MetI-like"/>
</dbReference>
<dbReference type="PROSITE" id="PS50928">
    <property type="entry name" value="ABC_TM1"/>
    <property type="match status" value="1"/>
</dbReference>
<dbReference type="InterPro" id="IPR035906">
    <property type="entry name" value="MetI-like_sf"/>
</dbReference>